<dbReference type="InterPro" id="IPR000326">
    <property type="entry name" value="PAP2/HPO"/>
</dbReference>
<dbReference type="PANTHER" id="PTHR14969">
    <property type="entry name" value="SPHINGOSINE-1-PHOSPHATE PHOSPHOHYDROLASE"/>
    <property type="match status" value="1"/>
</dbReference>
<dbReference type="EMBL" id="JAEUGD010000053">
    <property type="protein sequence ID" value="MBL6447778.1"/>
    <property type="molecule type" value="Genomic_DNA"/>
</dbReference>
<dbReference type="SMART" id="SM00014">
    <property type="entry name" value="acidPPc"/>
    <property type="match status" value="1"/>
</dbReference>
<keyword evidence="3" id="KW-1185">Reference proteome</keyword>
<dbReference type="Proteomes" id="UP000614216">
    <property type="component" value="Unassembled WGS sequence"/>
</dbReference>
<evidence type="ECO:0000313" key="2">
    <source>
        <dbReference type="EMBL" id="MBL6447778.1"/>
    </source>
</evidence>
<proteinExistence type="predicted"/>
<comment type="caution">
    <text evidence="2">The sequence shown here is derived from an EMBL/GenBank/DDBJ whole genome shotgun (WGS) entry which is preliminary data.</text>
</comment>
<dbReference type="RefSeq" id="WP_202857314.1">
    <property type="nucleotide sequence ID" value="NZ_JAEUGD010000053.1"/>
</dbReference>
<organism evidence="2 3">
    <name type="scientific">Fulvivirga marina</name>
    <dbReference type="NCBI Taxonomy" id="2494733"/>
    <lineage>
        <taxon>Bacteria</taxon>
        <taxon>Pseudomonadati</taxon>
        <taxon>Bacteroidota</taxon>
        <taxon>Cytophagia</taxon>
        <taxon>Cytophagales</taxon>
        <taxon>Fulvivirgaceae</taxon>
        <taxon>Fulvivirga</taxon>
    </lineage>
</organism>
<evidence type="ECO:0000259" key="1">
    <source>
        <dbReference type="SMART" id="SM00014"/>
    </source>
</evidence>
<dbReference type="InterPro" id="IPR036938">
    <property type="entry name" value="PAP2/HPO_sf"/>
</dbReference>
<sequence length="258" mass="28989">MLSTIKKEQLFFILLLISSAVYGQKDTLKTTLKWHQRKSFKVAAVPMFLTAAAITTMSVDQHTDISKYSIQSEFLEQPQMIRTNIEDKFRYAPVAMVYGLNLVGIKGENNFGERTIILSKAILLQHAITTVMKRGFHMARPGGGGYSFPSAHTARAFATATFMHYEYKEVSPWYSVAGYSFAVATGALRVVNNHHWLPDVLVGAGIGILSTKLVYLTHKHKLTKWLDRWGEKKEKESKLTLLPSYTGEGPGVYLNLQL</sequence>
<feature type="domain" description="Phosphatidic acid phosphatase type 2/haloperoxidase" evidence="1">
    <location>
        <begin position="117"/>
        <end position="215"/>
    </location>
</feature>
<dbReference type="AlphaFoldDB" id="A0A937FZE4"/>
<dbReference type="CDD" id="cd03394">
    <property type="entry name" value="PAP2_like_5"/>
    <property type="match status" value="1"/>
</dbReference>
<name>A0A937FZE4_9BACT</name>
<evidence type="ECO:0000313" key="3">
    <source>
        <dbReference type="Proteomes" id="UP000614216"/>
    </source>
</evidence>
<dbReference type="Gene3D" id="1.20.144.10">
    <property type="entry name" value="Phosphatidic acid phosphatase type 2/haloperoxidase"/>
    <property type="match status" value="1"/>
</dbReference>
<dbReference type="SUPFAM" id="SSF48317">
    <property type="entry name" value="Acid phosphatase/Vanadium-dependent haloperoxidase"/>
    <property type="match status" value="1"/>
</dbReference>
<reference evidence="2" key="1">
    <citation type="submission" date="2021-01" db="EMBL/GenBank/DDBJ databases">
        <title>Fulvivirga kasyanovii gen. nov., sp nov., a novel member of the phylum Bacteroidetes isolated from seawater in a mussel farm.</title>
        <authorList>
            <person name="Zhao L.-H."/>
            <person name="Wang Z.-J."/>
        </authorList>
    </citation>
    <scope>NUCLEOTIDE SEQUENCE</scope>
    <source>
        <strain evidence="2">29W222</strain>
    </source>
</reference>
<dbReference type="PANTHER" id="PTHR14969:SF13">
    <property type="entry name" value="AT30094P"/>
    <property type="match status" value="1"/>
</dbReference>
<dbReference type="Pfam" id="PF01569">
    <property type="entry name" value="PAP2"/>
    <property type="match status" value="1"/>
</dbReference>
<accession>A0A937FZE4</accession>
<gene>
    <name evidence="2" type="ORF">JMN32_15775</name>
</gene>
<protein>
    <submittedName>
        <fullName evidence="2">Phosphatase PAP2 family protein</fullName>
    </submittedName>
</protein>